<keyword evidence="1" id="KW-0472">Membrane</keyword>
<dbReference type="SMART" id="SM00477">
    <property type="entry name" value="NUC"/>
    <property type="match status" value="1"/>
</dbReference>
<protein>
    <submittedName>
        <fullName evidence="4">DNA/RNA non-specific endonuclease</fullName>
    </submittedName>
</protein>
<dbReference type="PANTHER" id="PTHR13966:SF5">
    <property type="entry name" value="ENDONUCLEASE G, MITOCHONDRIAL"/>
    <property type="match status" value="1"/>
</dbReference>
<dbReference type="RefSeq" id="WP_208150804.1">
    <property type="nucleotide sequence ID" value="NZ_JAGETV010000029.1"/>
</dbReference>
<dbReference type="GO" id="GO:0004519">
    <property type="term" value="F:endonuclease activity"/>
    <property type="evidence" value="ECO:0007669"/>
    <property type="project" value="UniProtKB-KW"/>
</dbReference>
<evidence type="ECO:0000259" key="2">
    <source>
        <dbReference type="SMART" id="SM00477"/>
    </source>
</evidence>
<evidence type="ECO:0000256" key="1">
    <source>
        <dbReference type="SAM" id="Phobius"/>
    </source>
</evidence>
<keyword evidence="4" id="KW-0540">Nuclease</keyword>
<dbReference type="InterPro" id="IPR001604">
    <property type="entry name" value="Endo_G_ENPP1-like_dom"/>
</dbReference>
<dbReference type="Pfam" id="PF01223">
    <property type="entry name" value="Endonuclease_NS"/>
    <property type="match status" value="1"/>
</dbReference>
<dbReference type="EMBL" id="JAGETV010000029">
    <property type="protein sequence ID" value="MBO1928189.1"/>
    <property type="molecule type" value="Genomic_DNA"/>
</dbReference>
<feature type="transmembrane region" description="Helical" evidence="1">
    <location>
        <begin position="20"/>
        <end position="39"/>
    </location>
</feature>
<sequence length="288" mass="32941">MNLSTALRPLFKLLLRNPKLWIFALIGVAIWYAYESWYVRPQMAYMGVPEIVQPQPAYGISHILRYDGFMLEYSEALKNPLWVTYKVGAKKYDSGKRPSRFRSEPFSLSRTDHDDYTGSGYDRGHMAPNYVIATRYGRQAQLDTFTMTNISPQKPNLNQKSWQRLEEVVANDFSKKYGEFWVVTGPIFDSEPKTLKNSSVAVPVAFYKILIRPSTEVQPANALAFIFPQSAKANASLSKFVTTIDEIEERTGIDFFAELDDEFENLLESSKTPKAWNLSAVANRPARY</sequence>
<dbReference type="SUPFAM" id="SSF54060">
    <property type="entry name" value="His-Me finger endonucleases"/>
    <property type="match status" value="1"/>
</dbReference>
<evidence type="ECO:0000313" key="4">
    <source>
        <dbReference type="EMBL" id="MBO1928189.1"/>
    </source>
</evidence>
<comment type="caution">
    <text evidence="4">The sequence shown here is derived from an EMBL/GenBank/DDBJ whole genome shotgun (WGS) entry which is preliminary data.</text>
</comment>
<gene>
    <name evidence="4" type="ORF">J3998_11440</name>
</gene>
<evidence type="ECO:0000313" key="5">
    <source>
        <dbReference type="Proteomes" id="UP000664835"/>
    </source>
</evidence>
<dbReference type="SMART" id="SM00892">
    <property type="entry name" value="Endonuclease_NS"/>
    <property type="match status" value="1"/>
</dbReference>
<dbReference type="InterPro" id="IPR044929">
    <property type="entry name" value="DNA/RNA_non-sp_Endonuclease_sf"/>
</dbReference>
<keyword evidence="5" id="KW-1185">Reference proteome</keyword>
<keyword evidence="4" id="KW-0255">Endonuclease</keyword>
<keyword evidence="4" id="KW-0378">Hydrolase</keyword>
<dbReference type="InterPro" id="IPR040255">
    <property type="entry name" value="Non-specific_endonuclease"/>
</dbReference>
<keyword evidence="1" id="KW-0812">Transmembrane</keyword>
<dbReference type="PANTHER" id="PTHR13966">
    <property type="entry name" value="ENDONUCLEASE RELATED"/>
    <property type="match status" value="1"/>
</dbReference>
<dbReference type="Gene3D" id="3.40.570.10">
    <property type="entry name" value="Extracellular Endonuclease, subunit A"/>
    <property type="match status" value="1"/>
</dbReference>
<organism evidence="4 5">
    <name type="scientific">Thiomicrorhabdus marina</name>
    <dbReference type="NCBI Taxonomy" id="2818442"/>
    <lineage>
        <taxon>Bacteria</taxon>
        <taxon>Pseudomonadati</taxon>
        <taxon>Pseudomonadota</taxon>
        <taxon>Gammaproteobacteria</taxon>
        <taxon>Thiotrichales</taxon>
        <taxon>Piscirickettsiaceae</taxon>
        <taxon>Thiomicrorhabdus</taxon>
    </lineage>
</organism>
<feature type="domain" description="ENPP1-3/EXOG-like endonuclease/phosphodiesterase" evidence="2">
    <location>
        <begin position="66"/>
        <end position="262"/>
    </location>
</feature>
<name>A0ABS3Q751_9GAMM</name>
<feature type="domain" description="DNA/RNA non-specific endonuclease/pyrophosphatase/phosphodiesterase" evidence="3">
    <location>
        <begin position="65"/>
        <end position="262"/>
    </location>
</feature>
<dbReference type="Proteomes" id="UP000664835">
    <property type="component" value="Unassembled WGS sequence"/>
</dbReference>
<keyword evidence="1" id="KW-1133">Transmembrane helix</keyword>
<proteinExistence type="predicted"/>
<dbReference type="InterPro" id="IPR044925">
    <property type="entry name" value="His-Me_finger_sf"/>
</dbReference>
<dbReference type="InterPro" id="IPR020821">
    <property type="entry name" value="ENPP1-3/EXOG-like_nuc-like"/>
</dbReference>
<reference evidence="4 5" key="1">
    <citation type="submission" date="2021-03" db="EMBL/GenBank/DDBJ databases">
        <title>Thiomicrorhabdus sp.nov.,novel sulfur-oxidizing bacteria isolated from coastal sediment.</title>
        <authorList>
            <person name="Liu X."/>
        </authorList>
    </citation>
    <scope>NUCLEOTIDE SEQUENCE [LARGE SCALE GENOMIC DNA]</scope>
    <source>
        <strain evidence="4 5">6S2-11</strain>
    </source>
</reference>
<evidence type="ECO:0000259" key="3">
    <source>
        <dbReference type="SMART" id="SM00892"/>
    </source>
</evidence>
<accession>A0ABS3Q751</accession>